<dbReference type="EMBL" id="BMHB01000004">
    <property type="protein sequence ID" value="GGI17941.1"/>
    <property type="molecule type" value="Genomic_DNA"/>
</dbReference>
<name>A0A8J3F2P8_9BACI</name>
<evidence type="ECO:0000313" key="2">
    <source>
        <dbReference type="Proteomes" id="UP000626244"/>
    </source>
</evidence>
<keyword evidence="2" id="KW-1185">Reference proteome</keyword>
<dbReference type="Proteomes" id="UP000626244">
    <property type="component" value="Unassembled WGS sequence"/>
</dbReference>
<reference evidence="2" key="1">
    <citation type="journal article" date="2019" name="Int. J. Syst. Evol. Microbiol.">
        <title>The Global Catalogue of Microorganisms (GCM) 10K type strain sequencing project: providing services to taxonomists for standard genome sequencing and annotation.</title>
        <authorList>
            <consortium name="The Broad Institute Genomics Platform"/>
            <consortium name="The Broad Institute Genome Sequencing Center for Infectious Disease"/>
            <person name="Wu L."/>
            <person name="Ma J."/>
        </authorList>
    </citation>
    <scope>NUCLEOTIDE SEQUENCE [LARGE SCALE GENOMIC DNA]</scope>
    <source>
        <strain evidence="2">CGMCC 1.14993</strain>
    </source>
</reference>
<sequence>MIEQQDNKQVLSTKEVIEYLTKEWGKEPSINSIYYYVRNGKLQPLYEDNWRIEGTMQFDRAVIEEFAKEYKRPDGYTLSEVSKIVGLHVTTLQKYIKDGSLAASKFNFKGKATYFVSNKSLASFQEKDYVNKNKVKRKSFFTKDKKFYLYQSFRNETTNDYGRIIKIENNIPTLSTAHGKEIVGAAIQDNGYEPIYKVSKFKRITKKIYVSFEFEIPNDIKSRDYRVFDFIFQFIGAENINIEQEANKVLIKIKPVFIHLGQENIDGYSETFVLFESMVKEGTIQVRHNGLYLGSDFESITINVPKSIKEQLRKLANESELSIEAYLKEKLLNQLNEMVRY</sequence>
<organism evidence="1 2">
    <name type="scientific">Gottfriedia solisilvae</name>
    <dbReference type="NCBI Taxonomy" id="1516104"/>
    <lineage>
        <taxon>Bacteria</taxon>
        <taxon>Bacillati</taxon>
        <taxon>Bacillota</taxon>
        <taxon>Bacilli</taxon>
        <taxon>Bacillales</taxon>
        <taxon>Bacillaceae</taxon>
        <taxon>Gottfriedia</taxon>
    </lineage>
</organism>
<proteinExistence type="predicted"/>
<gene>
    <name evidence="1" type="ORF">GCM10007380_40450</name>
</gene>
<comment type="caution">
    <text evidence="1">The sequence shown here is derived from an EMBL/GenBank/DDBJ whole genome shotgun (WGS) entry which is preliminary data.</text>
</comment>
<evidence type="ECO:0000313" key="1">
    <source>
        <dbReference type="EMBL" id="GGI17941.1"/>
    </source>
</evidence>
<protein>
    <submittedName>
        <fullName evidence="1">Uncharacterized protein</fullName>
    </submittedName>
</protein>
<accession>A0A8J3F2P8</accession>
<dbReference type="OrthoDB" id="1798833at2"/>
<dbReference type="AlphaFoldDB" id="A0A8J3F2P8"/>
<dbReference type="RefSeq" id="WP_088003053.1">
    <property type="nucleotide sequence ID" value="NZ_BMHB01000004.1"/>
</dbReference>